<organism evidence="4">
    <name type="scientific">Ditylum brightwellii</name>
    <dbReference type="NCBI Taxonomy" id="49249"/>
    <lineage>
        <taxon>Eukaryota</taxon>
        <taxon>Sar</taxon>
        <taxon>Stramenopiles</taxon>
        <taxon>Ochrophyta</taxon>
        <taxon>Bacillariophyta</taxon>
        <taxon>Mediophyceae</taxon>
        <taxon>Lithodesmiophycidae</taxon>
        <taxon>Lithodesmiales</taxon>
        <taxon>Lithodesmiaceae</taxon>
        <taxon>Ditylum</taxon>
    </lineage>
</organism>
<evidence type="ECO:0000256" key="1">
    <source>
        <dbReference type="ARBA" id="ARBA00010118"/>
    </source>
</evidence>
<dbReference type="PANTHER" id="PTHR12203:SF35">
    <property type="entry name" value="PROTEIN O-GLUCOSYLTRANSFERASE 1"/>
    <property type="match status" value="1"/>
</dbReference>
<dbReference type="AlphaFoldDB" id="A0A7S4UIS3"/>
<dbReference type="Pfam" id="PF05686">
    <property type="entry name" value="Glyco_transf_90"/>
    <property type="match status" value="1"/>
</dbReference>
<dbReference type="SMART" id="SM00672">
    <property type="entry name" value="CAP10"/>
    <property type="match status" value="1"/>
</dbReference>
<evidence type="ECO:0000256" key="2">
    <source>
        <dbReference type="ARBA" id="ARBA00022679"/>
    </source>
</evidence>
<dbReference type="GO" id="GO:0016740">
    <property type="term" value="F:transferase activity"/>
    <property type="evidence" value="ECO:0007669"/>
    <property type="project" value="UniProtKB-KW"/>
</dbReference>
<evidence type="ECO:0000313" key="4">
    <source>
        <dbReference type="EMBL" id="CAE4586782.1"/>
    </source>
</evidence>
<proteinExistence type="inferred from homology"/>
<dbReference type="PANTHER" id="PTHR12203">
    <property type="entry name" value="KDEL LYS-ASP-GLU-LEU CONTAINING - RELATED"/>
    <property type="match status" value="1"/>
</dbReference>
<keyword evidence="2" id="KW-0808">Transferase</keyword>
<reference evidence="4" key="1">
    <citation type="submission" date="2021-01" db="EMBL/GenBank/DDBJ databases">
        <authorList>
            <person name="Corre E."/>
            <person name="Pelletier E."/>
            <person name="Niang G."/>
            <person name="Scheremetjew M."/>
            <person name="Finn R."/>
            <person name="Kale V."/>
            <person name="Holt S."/>
            <person name="Cochrane G."/>
            <person name="Meng A."/>
            <person name="Brown T."/>
            <person name="Cohen L."/>
        </authorList>
    </citation>
    <scope>NUCLEOTIDE SEQUENCE</scope>
    <source>
        <strain evidence="4">GSO104</strain>
    </source>
</reference>
<feature type="domain" description="Glycosyl transferase CAP10" evidence="3">
    <location>
        <begin position="128"/>
        <end position="342"/>
    </location>
</feature>
<dbReference type="InterPro" id="IPR051091">
    <property type="entry name" value="O-Glucosyltr/Glycosyltrsf_90"/>
</dbReference>
<name>A0A7S4UIS3_9STRA</name>
<dbReference type="EMBL" id="HBNS01005327">
    <property type="protein sequence ID" value="CAE4586782.1"/>
    <property type="molecule type" value="Transcribed_RNA"/>
</dbReference>
<dbReference type="InterPro" id="IPR006598">
    <property type="entry name" value="CAP10"/>
</dbReference>
<protein>
    <recommendedName>
        <fullName evidence="3">Glycosyl transferase CAP10 domain-containing protein</fullName>
    </recommendedName>
</protein>
<gene>
    <name evidence="4" type="ORF">DBRI00130_LOCUS4334</name>
</gene>
<evidence type="ECO:0000259" key="3">
    <source>
        <dbReference type="SMART" id="SM00672"/>
    </source>
</evidence>
<accession>A0A7S4UIS3</accession>
<comment type="similarity">
    <text evidence="1">Belongs to the glycosyltransferase 90 family.</text>
</comment>
<sequence>MDDNLSSDFGDAKNYAPVLHFGSSPKDASLLGPVPPIAEMPFPKMISCFAKFSIRHHYQNDNPNQNNFGRCILGDQFWTDVIREENRPPFDQLIPTIIWRGLEVADESRDDDDGDAGLKRGYHDEMNMVFTDNNPQMAYNSLMSQWNALTPRWKAVTLSLGAALHYQRFGGGGDDGDANAANNGDDDLPWIDSKFFYDETKINDEDNNDNDNDNHRLAHFFTMEPTIVTTKKFPSVQQMSYKYHIDFAGANGGTSWTATLSKLAMPGVLFHHETSTRHWYYDEIKPWVHYIPVQSDLSDLREKYEWAESHPEESKVISQKATEFVKNMMSSQYMENAYLQFFVRQLGSVVTAYESDDHDGESDETVESIIDYYRANGIDLLKYSTCDGQMCIFEYDAHEVGIRDNGIVYNYKGF</sequence>